<dbReference type="AlphaFoldDB" id="A0A183JPU1"/>
<evidence type="ECO:0000313" key="2">
    <source>
        <dbReference type="EMBL" id="VDO90698.1"/>
    </source>
</evidence>
<accession>A0A183JPU1</accession>
<feature type="compositionally biased region" description="Basic and acidic residues" evidence="1">
    <location>
        <begin position="27"/>
        <end position="38"/>
    </location>
</feature>
<gene>
    <name evidence="2" type="ORF">SCUD_LOCUS4729</name>
</gene>
<evidence type="ECO:0000313" key="4">
    <source>
        <dbReference type="WBParaSite" id="SCUD_0000472801-mRNA-1"/>
    </source>
</evidence>
<reference evidence="2 3" key="2">
    <citation type="submission" date="2018-11" db="EMBL/GenBank/DDBJ databases">
        <authorList>
            <consortium name="Pathogen Informatics"/>
        </authorList>
    </citation>
    <scope>NUCLEOTIDE SEQUENCE [LARGE SCALE GENOMIC DNA]</scope>
    <source>
        <strain evidence="2">Dakar</strain>
        <strain evidence="3">Dakar, Senegal</strain>
    </source>
</reference>
<feature type="compositionally biased region" description="Basic and acidic residues" evidence="1">
    <location>
        <begin position="1"/>
        <end position="17"/>
    </location>
</feature>
<feature type="region of interest" description="Disordered" evidence="1">
    <location>
        <begin position="1"/>
        <end position="44"/>
    </location>
</feature>
<evidence type="ECO:0000313" key="3">
    <source>
        <dbReference type="Proteomes" id="UP000279833"/>
    </source>
</evidence>
<organism evidence="4">
    <name type="scientific">Schistosoma curassoni</name>
    <dbReference type="NCBI Taxonomy" id="6186"/>
    <lineage>
        <taxon>Eukaryota</taxon>
        <taxon>Metazoa</taxon>
        <taxon>Spiralia</taxon>
        <taxon>Lophotrochozoa</taxon>
        <taxon>Platyhelminthes</taxon>
        <taxon>Trematoda</taxon>
        <taxon>Digenea</taxon>
        <taxon>Strigeidida</taxon>
        <taxon>Schistosomatoidea</taxon>
        <taxon>Schistosomatidae</taxon>
        <taxon>Schistosoma</taxon>
    </lineage>
</organism>
<keyword evidence="3" id="KW-1185">Reference proteome</keyword>
<protein>
    <submittedName>
        <fullName evidence="2 4">Uncharacterized protein</fullName>
    </submittedName>
</protein>
<evidence type="ECO:0000256" key="1">
    <source>
        <dbReference type="SAM" id="MobiDB-lite"/>
    </source>
</evidence>
<dbReference type="Proteomes" id="UP000279833">
    <property type="component" value="Unassembled WGS sequence"/>
</dbReference>
<dbReference type="STRING" id="6186.A0A183JPU1"/>
<dbReference type="WBParaSite" id="SCUD_0000472801-mRNA-1">
    <property type="protein sequence ID" value="SCUD_0000472801-mRNA-1"/>
    <property type="gene ID" value="SCUD_0000472801"/>
</dbReference>
<reference evidence="4" key="1">
    <citation type="submission" date="2016-06" db="UniProtKB">
        <authorList>
            <consortium name="WormBaseParasite"/>
        </authorList>
    </citation>
    <scope>IDENTIFICATION</scope>
</reference>
<sequence length="44" mass="5044">MEVSEFKQEGNEAEISRIDYFPSTTRDSPKLIQDDNIRNKGNIG</sequence>
<proteinExistence type="predicted"/>
<dbReference type="EMBL" id="UZAK01006665">
    <property type="protein sequence ID" value="VDO90698.1"/>
    <property type="molecule type" value="Genomic_DNA"/>
</dbReference>
<name>A0A183JPU1_9TREM</name>